<evidence type="ECO:0000256" key="1">
    <source>
        <dbReference type="SAM" id="MobiDB-lite"/>
    </source>
</evidence>
<dbReference type="EMBL" id="UYIV01000001">
    <property type="protein sequence ID" value="VDH03561.1"/>
    <property type="molecule type" value="Genomic_DNA"/>
</dbReference>
<dbReference type="RefSeq" id="WP_125150980.1">
    <property type="nucleotide sequence ID" value="NZ_UYIV01000001.1"/>
</dbReference>
<feature type="compositionally biased region" description="Basic and acidic residues" evidence="1">
    <location>
        <begin position="86"/>
        <end position="102"/>
    </location>
</feature>
<feature type="compositionally biased region" description="Basic and acidic residues" evidence="1">
    <location>
        <begin position="387"/>
        <end position="408"/>
    </location>
</feature>
<name>A0A7Z9CGM5_9FLAO</name>
<gene>
    <name evidence="2" type="ORF">NCTC12929_00947</name>
</gene>
<protein>
    <submittedName>
        <fullName evidence="2">Uncharacterized protein</fullName>
    </submittedName>
</protein>
<reference evidence="2 3" key="1">
    <citation type="submission" date="2018-11" db="EMBL/GenBank/DDBJ databases">
        <authorList>
            <consortium name="Pathogen Informatics"/>
        </authorList>
    </citation>
    <scope>NUCLEOTIDE SEQUENCE [LARGE SCALE GENOMIC DNA]</scope>
    <source>
        <strain evidence="2 3">NCTC12929</strain>
    </source>
</reference>
<organism evidence="2 3">
    <name type="scientific">Bergeyella zoohelcum</name>
    <dbReference type="NCBI Taxonomy" id="1015"/>
    <lineage>
        <taxon>Bacteria</taxon>
        <taxon>Pseudomonadati</taxon>
        <taxon>Bacteroidota</taxon>
        <taxon>Flavobacteriia</taxon>
        <taxon>Flavobacteriales</taxon>
        <taxon>Weeksellaceae</taxon>
        <taxon>Bergeyella</taxon>
    </lineage>
</organism>
<dbReference type="Proteomes" id="UP000270205">
    <property type="component" value="Unassembled WGS sequence"/>
</dbReference>
<feature type="compositionally biased region" description="Basic and acidic residues" evidence="1">
    <location>
        <begin position="329"/>
        <end position="346"/>
    </location>
</feature>
<feature type="region of interest" description="Disordered" evidence="1">
    <location>
        <begin position="267"/>
        <end position="408"/>
    </location>
</feature>
<feature type="compositionally biased region" description="Acidic residues" evidence="1">
    <location>
        <begin position="347"/>
        <end position="359"/>
    </location>
</feature>
<feature type="compositionally biased region" description="Polar residues" evidence="1">
    <location>
        <begin position="142"/>
        <end position="156"/>
    </location>
</feature>
<feature type="compositionally biased region" description="Basic and acidic residues" evidence="1">
    <location>
        <begin position="299"/>
        <end position="315"/>
    </location>
</feature>
<comment type="caution">
    <text evidence="2">The sequence shown here is derived from an EMBL/GenBank/DDBJ whole genome shotgun (WGS) entry which is preliminary data.</text>
</comment>
<feature type="region of interest" description="Disordered" evidence="1">
    <location>
        <begin position="142"/>
        <end position="170"/>
    </location>
</feature>
<proteinExistence type="predicted"/>
<sequence>MNNRVLELLFQPHQINQQDLPLIQNEIKKYPFVQSFRALYLLGVSTFEQENYNAILANTAAFTTDKKILYHLVNGKRNTPITPEESENHLTEESIGEESHENKDAYLEEEASESEININQETIGEKLTQVETWIKSEEESNVITETTENKTITSESVIEKSEKNTQTNAENETIENHEHHLKAPPEMEEHISEITQNDTEVEENKAIVKGKDEEEVYHHEINFHENTESHFVHAPVKREEHFVPTKNEVFDKYEEERRKLIEEVERKLKEKKQSQSQEVSQEEENLDNFNLNFSEAEMAWEKEQKETEITDKEEASQENTSSWQPMNLHAEKHNFRKITTEKKQEENDTSNEETAENTPEEAPIMTVSFFTPTVTPIAVEEENSAPQEEKNEEEKKQEVSPKAIEDRDSNIPTFLSTWQSWLKIDRNSSVKTFTSPKKAKVENVKAQAIDKFIETEPKISPIKKDETAAPLIKERKDDDILHLMTETLANIYVEQRLYSRALEAYEVLMDKHPSKKEIFEQKIEEIKKLKNANLGQ</sequence>
<dbReference type="AlphaFoldDB" id="A0A7Z9CGM5"/>
<accession>A0A7Z9CGM5</accession>
<feature type="region of interest" description="Disordered" evidence="1">
    <location>
        <begin position="77"/>
        <end position="102"/>
    </location>
</feature>
<evidence type="ECO:0000313" key="3">
    <source>
        <dbReference type="Proteomes" id="UP000270205"/>
    </source>
</evidence>
<evidence type="ECO:0000313" key="2">
    <source>
        <dbReference type="EMBL" id="VDH03561.1"/>
    </source>
</evidence>